<dbReference type="EMBL" id="CAESAL010000018">
    <property type="protein sequence ID" value="CAB4338005.1"/>
    <property type="molecule type" value="Genomic_DNA"/>
</dbReference>
<evidence type="ECO:0000313" key="5">
    <source>
        <dbReference type="EMBL" id="CAB4714808.1"/>
    </source>
</evidence>
<dbReference type="EMBL" id="CAFBRD010000063">
    <property type="protein sequence ID" value="CAB5077736.1"/>
    <property type="molecule type" value="Genomic_DNA"/>
</dbReference>
<dbReference type="EMBL" id="CAEZVC010000014">
    <property type="protein sequence ID" value="CAB4616246.1"/>
    <property type="molecule type" value="Genomic_DNA"/>
</dbReference>
<name>A0A6J6GKE2_9ZZZZ</name>
<accession>A0A6J6GKE2</accession>
<organism evidence="3">
    <name type="scientific">freshwater metagenome</name>
    <dbReference type="NCBI Taxonomy" id="449393"/>
    <lineage>
        <taxon>unclassified sequences</taxon>
        <taxon>metagenomes</taxon>
        <taxon>ecological metagenomes</taxon>
    </lineage>
</organism>
<dbReference type="EMBL" id="CAEUNJ010000058">
    <property type="protein sequence ID" value="CAB4372168.1"/>
    <property type="molecule type" value="Genomic_DNA"/>
</dbReference>
<evidence type="ECO:0000313" key="1">
    <source>
        <dbReference type="EMBL" id="CAB4338005.1"/>
    </source>
</evidence>
<dbReference type="EMBL" id="CAFAAD010000010">
    <property type="protein sequence ID" value="CAB4783178.1"/>
    <property type="molecule type" value="Genomic_DNA"/>
</dbReference>
<evidence type="ECO:0000313" key="7">
    <source>
        <dbReference type="EMBL" id="CAB4958752.1"/>
    </source>
</evidence>
<evidence type="ECO:0000313" key="2">
    <source>
        <dbReference type="EMBL" id="CAB4372168.1"/>
    </source>
</evidence>
<evidence type="ECO:0000313" key="8">
    <source>
        <dbReference type="EMBL" id="CAB4996028.1"/>
    </source>
</evidence>
<evidence type="ECO:0000313" key="4">
    <source>
        <dbReference type="EMBL" id="CAB4616246.1"/>
    </source>
</evidence>
<evidence type="ECO:0000313" key="3">
    <source>
        <dbReference type="EMBL" id="CAB4601726.1"/>
    </source>
</evidence>
<gene>
    <name evidence="3" type="ORF">UFOPK1762_01972</name>
    <name evidence="4" type="ORF">UFOPK1906_00393</name>
    <name evidence="5" type="ORF">UFOPK2624_01321</name>
    <name evidence="6" type="ORF">UFOPK2969_00232</name>
    <name evidence="1" type="ORF">UFOPK3331_00735</name>
    <name evidence="7" type="ORF">UFOPK3785_01330</name>
    <name evidence="8" type="ORF">UFOPK3927_01588</name>
    <name evidence="2" type="ORF">UFOPK4201_01311</name>
    <name evidence="9" type="ORF">UFOPK4371_01138</name>
</gene>
<evidence type="ECO:0000313" key="9">
    <source>
        <dbReference type="EMBL" id="CAB5077736.1"/>
    </source>
</evidence>
<sequence>MGTDLFDTAPLDFVCPRCALATSARFYGPCDDCRAAMRATLGSAPREMETAAYEPKMNVVPNAVASKD</sequence>
<dbReference type="AlphaFoldDB" id="A0A6J6GKE2"/>
<dbReference type="EMBL" id="CAFBOK010000225">
    <property type="protein sequence ID" value="CAB4996028.1"/>
    <property type="molecule type" value="Genomic_DNA"/>
</dbReference>
<reference evidence="3" key="1">
    <citation type="submission" date="2020-05" db="EMBL/GenBank/DDBJ databases">
        <authorList>
            <person name="Chiriac C."/>
            <person name="Salcher M."/>
            <person name="Ghai R."/>
            <person name="Kavagutti S V."/>
        </authorList>
    </citation>
    <scope>NUCLEOTIDE SEQUENCE</scope>
</reference>
<dbReference type="EMBL" id="CAFBNJ010000074">
    <property type="protein sequence ID" value="CAB4958752.1"/>
    <property type="molecule type" value="Genomic_DNA"/>
</dbReference>
<evidence type="ECO:0000313" key="6">
    <source>
        <dbReference type="EMBL" id="CAB4783178.1"/>
    </source>
</evidence>
<dbReference type="EMBL" id="CAEZTY010000136">
    <property type="protein sequence ID" value="CAB4601726.1"/>
    <property type="molecule type" value="Genomic_DNA"/>
</dbReference>
<dbReference type="EMBL" id="CAEZXY010000067">
    <property type="protein sequence ID" value="CAB4714808.1"/>
    <property type="molecule type" value="Genomic_DNA"/>
</dbReference>
<proteinExistence type="predicted"/>
<protein>
    <submittedName>
        <fullName evidence="3">Unannotated protein</fullName>
    </submittedName>
</protein>